<evidence type="ECO:0000313" key="1">
    <source>
        <dbReference type="EMBL" id="UYV99886.1"/>
    </source>
</evidence>
<evidence type="ECO:0008006" key="3">
    <source>
        <dbReference type="Google" id="ProtNLM"/>
    </source>
</evidence>
<sequence length="166" mass="17875">MTITSSDHAIDQARRALARADLGRLDYLRALQDAVQQGVGQREIARALHITQSAISQALTKAESKGVTAIPAGFSGASPYEIAERYAAGEIDRDEMIRQLSAWPYVKAPDHTEQLAAEWKAILPPDPPGTFEEVGEAFDKGLIDGDAYDIILDAANDAPEASLTTL</sequence>
<evidence type="ECO:0000313" key="2">
    <source>
        <dbReference type="Proteomes" id="UP001163293"/>
    </source>
</evidence>
<dbReference type="Gene3D" id="1.10.10.10">
    <property type="entry name" value="Winged helix-like DNA-binding domain superfamily/Winged helix DNA-binding domain"/>
    <property type="match status" value="1"/>
</dbReference>
<dbReference type="AlphaFoldDB" id="A0AAX3EQ43"/>
<name>A0AAX3EQ43_PAEUR</name>
<keyword evidence="1" id="KW-0614">Plasmid</keyword>
<keyword evidence="2" id="KW-1185">Reference proteome</keyword>
<protein>
    <recommendedName>
        <fullName evidence="3">MarR family transcriptional regulator</fullName>
    </recommendedName>
</protein>
<dbReference type="Proteomes" id="UP001163293">
    <property type="component" value="Plasmid unnamed1"/>
</dbReference>
<dbReference type="InterPro" id="IPR036388">
    <property type="entry name" value="WH-like_DNA-bd_sf"/>
</dbReference>
<reference evidence="1" key="1">
    <citation type="submission" date="2022-07" db="EMBL/GenBank/DDBJ databases">
        <authorList>
            <person name="Wu T."/>
        </authorList>
    </citation>
    <scope>NUCLEOTIDE SEQUENCE</scope>
    <source>
        <strain evidence="1">SD-1</strain>
        <plasmid evidence="1">unnamed1</plasmid>
    </source>
</reference>
<accession>A0AAX3EQ43</accession>
<gene>
    <name evidence="1" type="ORF">NL394_22400</name>
</gene>
<dbReference type="RefSeq" id="WP_166186490.1">
    <property type="nucleotide sequence ID" value="NZ_CP101181.1"/>
</dbReference>
<dbReference type="EMBL" id="CP101186">
    <property type="protein sequence ID" value="UYV99886.1"/>
    <property type="molecule type" value="Genomic_DNA"/>
</dbReference>
<geneLocation type="plasmid" evidence="1 2">
    <name>unnamed1</name>
</geneLocation>
<proteinExistence type="predicted"/>
<organism evidence="1 2">
    <name type="scientific">Paenarthrobacter ureafaciens</name>
    <dbReference type="NCBI Taxonomy" id="37931"/>
    <lineage>
        <taxon>Bacteria</taxon>
        <taxon>Bacillati</taxon>
        <taxon>Actinomycetota</taxon>
        <taxon>Actinomycetes</taxon>
        <taxon>Micrococcales</taxon>
        <taxon>Micrococcaceae</taxon>
        <taxon>Paenarthrobacter</taxon>
    </lineage>
</organism>